<evidence type="ECO:0000313" key="1">
    <source>
        <dbReference type="Proteomes" id="UP000887565"/>
    </source>
</evidence>
<protein>
    <submittedName>
        <fullName evidence="2">Uncharacterized protein</fullName>
    </submittedName>
</protein>
<sequence>MRPATRKPSP</sequence>
<keyword evidence="1" id="KW-1185">Reference proteome</keyword>
<proteinExistence type="predicted"/>
<dbReference type="Proteomes" id="UP000887565">
    <property type="component" value="Unplaced"/>
</dbReference>
<name>A0A915JN59_ROMCU</name>
<accession>A0A915JN59</accession>
<dbReference type="WBParaSite" id="nRc.2.0.1.t27635-RA">
    <property type="protein sequence ID" value="nRc.2.0.1.t27635-RA"/>
    <property type="gene ID" value="nRc.2.0.1.g27635"/>
</dbReference>
<organism evidence="1 2">
    <name type="scientific">Romanomermis culicivorax</name>
    <name type="common">Nematode worm</name>
    <dbReference type="NCBI Taxonomy" id="13658"/>
    <lineage>
        <taxon>Eukaryota</taxon>
        <taxon>Metazoa</taxon>
        <taxon>Ecdysozoa</taxon>
        <taxon>Nematoda</taxon>
        <taxon>Enoplea</taxon>
        <taxon>Dorylaimia</taxon>
        <taxon>Mermithida</taxon>
        <taxon>Mermithoidea</taxon>
        <taxon>Mermithidae</taxon>
        <taxon>Romanomermis</taxon>
    </lineage>
</organism>
<reference evidence="2" key="1">
    <citation type="submission" date="2022-11" db="UniProtKB">
        <authorList>
            <consortium name="WormBaseParasite"/>
        </authorList>
    </citation>
    <scope>IDENTIFICATION</scope>
</reference>
<evidence type="ECO:0000313" key="2">
    <source>
        <dbReference type="WBParaSite" id="nRc.2.0.1.t27635-RA"/>
    </source>
</evidence>